<evidence type="ECO:0000256" key="4">
    <source>
        <dbReference type="ARBA" id="ARBA00022989"/>
    </source>
</evidence>
<keyword evidence="3 6" id="KW-0812">Transmembrane</keyword>
<dbReference type="PANTHER" id="PTHR30250">
    <property type="entry name" value="PST FAMILY PREDICTED COLANIC ACID TRANSPORTER"/>
    <property type="match status" value="1"/>
</dbReference>
<reference evidence="7 8" key="1">
    <citation type="submission" date="2016-10" db="EMBL/GenBank/DDBJ databases">
        <authorList>
            <person name="de Groot N.N."/>
        </authorList>
    </citation>
    <scope>NUCLEOTIDE SEQUENCE [LARGE SCALE GENOMIC DNA]</scope>
    <source>
        <strain evidence="7 8">DSM 46701</strain>
    </source>
</reference>
<feature type="transmembrane region" description="Helical" evidence="6">
    <location>
        <begin position="334"/>
        <end position="352"/>
    </location>
</feature>
<dbReference type="EMBL" id="FOCQ01000003">
    <property type="protein sequence ID" value="SEM93552.1"/>
    <property type="molecule type" value="Genomic_DNA"/>
</dbReference>
<feature type="transmembrane region" description="Helical" evidence="6">
    <location>
        <begin position="15"/>
        <end position="36"/>
    </location>
</feature>
<evidence type="ECO:0000256" key="5">
    <source>
        <dbReference type="ARBA" id="ARBA00023136"/>
    </source>
</evidence>
<evidence type="ECO:0000256" key="1">
    <source>
        <dbReference type="ARBA" id="ARBA00004651"/>
    </source>
</evidence>
<keyword evidence="2" id="KW-1003">Cell membrane</keyword>
<evidence type="ECO:0000256" key="3">
    <source>
        <dbReference type="ARBA" id="ARBA00022692"/>
    </source>
</evidence>
<accession>A0A1H8CEZ8</accession>
<name>A0A1H8CEZ8_9BACL</name>
<dbReference type="OrthoDB" id="5240734at2"/>
<evidence type="ECO:0000256" key="2">
    <source>
        <dbReference type="ARBA" id="ARBA00022475"/>
    </source>
</evidence>
<dbReference type="PANTHER" id="PTHR30250:SF11">
    <property type="entry name" value="O-ANTIGEN TRANSPORTER-RELATED"/>
    <property type="match status" value="1"/>
</dbReference>
<dbReference type="InterPro" id="IPR050833">
    <property type="entry name" value="Poly_Biosynth_Transport"/>
</dbReference>
<evidence type="ECO:0000313" key="8">
    <source>
        <dbReference type="Proteomes" id="UP000199695"/>
    </source>
</evidence>
<dbReference type="Pfam" id="PF01943">
    <property type="entry name" value="Polysacc_synt"/>
    <property type="match status" value="1"/>
</dbReference>
<dbReference type="InterPro" id="IPR002797">
    <property type="entry name" value="Polysacc_synth"/>
</dbReference>
<feature type="transmembrane region" description="Helical" evidence="6">
    <location>
        <begin position="42"/>
        <end position="70"/>
    </location>
</feature>
<sequence>MLGKMKNSGLVRNTWWTLLGQGARIGIQAIYFVIIARCLGNAGYGAFIGVVSLVAILAPFSGLGTGFLLIKNVARDSGVFRHYWGNALVVTMLSGCLFTVLVLSISHFILPASIPVALTLTIALSDLLFARVLDICSQSFQAFQQMARYTQLQVLLSVSRLFAAFSLVIFSNTPSPVYWGWLYLLSTVVSAVVAVIYVCIKLGLPKWKAAGLSSEMIEGFYFSISFSAQSIYNSIDKTLLARLSTLEAAGIYAAAFRIVEVSFTPVLSLVYASFAKFFQQGATGIRGSLHFAKRLLPAAGGYGLLVGLGIYFTAPILPFVLGDDYQTAVEAIRWLALIPFLKSVNVFAANSLTGAGYQGLRSAIQVGVALLSILLNILLIPVYSWKGAAIASLASETLLAVGLWGAAWYLYKKPTRLLAAQEVKVES</sequence>
<dbReference type="STRING" id="1173111.SAMN05444955_103253"/>
<feature type="transmembrane region" description="Helical" evidence="6">
    <location>
        <begin position="82"/>
        <end position="106"/>
    </location>
</feature>
<evidence type="ECO:0000256" key="6">
    <source>
        <dbReference type="SAM" id="Phobius"/>
    </source>
</evidence>
<protein>
    <submittedName>
        <fullName evidence="7">Membrane protein involved in the export of O-antigen and teichoic acid</fullName>
    </submittedName>
</protein>
<feature type="transmembrane region" description="Helical" evidence="6">
    <location>
        <begin position="154"/>
        <end position="172"/>
    </location>
</feature>
<keyword evidence="8" id="KW-1185">Reference proteome</keyword>
<feature type="transmembrane region" description="Helical" evidence="6">
    <location>
        <begin position="364"/>
        <end position="383"/>
    </location>
</feature>
<feature type="transmembrane region" description="Helical" evidence="6">
    <location>
        <begin position="112"/>
        <end position="133"/>
    </location>
</feature>
<feature type="transmembrane region" description="Helical" evidence="6">
    <location>
        <begin position="389"/>
        <end position="411"/>
    </location>
</feature>
<dbReference type="Proteomes" id="UP000199695">
    <property type="component" value="Unassembled WGS sequence"/>
</dbReference>
<keyword evidence="4 6" id="KW-1133">Transmembrane helix</keyword>
<feature type="transmembrane region" description="Helical" evidence="6">
    <location>
        <begin position="178"/>
        <end position="200"/>
    </location>
</feature>
<organism evidence="7 8">
    <name type="scientific">Lihuaxuella thermophila</name>
    <dbReference type="NCBI Taxonomy" id="1173111"/>
    <lineage>
        <taxon>Bacteria</taxon>
        <taxon>Bacillati</taxon>
        <taxon>Bacillota</taxon>
        <taxon>Bacilli</taxon>
        <taxon>Bacillales</taxon>
        <taxon>Thermoactinomycetaceae</taxon>
        <taxon>Lihuaxuella</taxon>
    </lineage>
</organism>
<comment type="subcellular location">
    <subcellularLocation>
        <location evidence="1">Cell membrane</location>
        <topology evidence="1">Multi-pass membrane protein</topology>
    </subcellularLocation>
</comment>
<dbReference type="RefSeq" id="WP_089965880.1">
    <property type="nucleotide sequence ID" value="NZ_FOCQ01000003.1"/>
</dbReference>
<feature type="transmembrane region" description="Helical" evidence="6">
    <location>
        <begin position="295"/>
        <end position="314"/>
    </location>
</feature>
<evidence type="ECO:0000313" key="7">
    <source>
        <dbReference type="EMBL" id="SEM93552.1"/>
    </source>
</evidence>
<dbReference type="GO" id="GO:0005886">
    <property type="term" value="C:plasma membrane"/>
    <property type="evidence" value="ECO:0007669"/>
    <property type="project" value="UniProtKB-SubCell"/>
</dbReference>
<dbReference type="AlphaFoldDB" id="A0A1H8CEZ8"/>
<proteinExistence type="predicted"/>
<keyword evidence="5 6" id="KW-0472">Membrane</keyword>
<gene>
    <name evidence="7" type="ORF">SAMN05444955_103253</name>
</gene>